<protein>
    <submittedName>
        <fullName evidence="1">Uncharacterized protein</fullName>
    </submittedName>
</protein>
<gene>
    <name evidence="1" type="ORF">RRG08_025566</name>
</gene>
<comment type="caution">
    <text evidence="1">The sequence shown here is derived from an EMBL/GenBank/DDBJ whole genome shotgun (WGS) entry which is preliminary data.</text>
</comment>
<dbReference type="EMBL" id="JAWDGP010005192">
    <property type="protein sequence ID" value="KAK3758870.1"/>
    <property type="molecule type" value="Genomic_DNA"/>
</dbReference>
<organism evidence="1 2">
    <name type="scientific">Elysia crispata</name>
    <name type="common">lettuce slug</name>
    <dbReference type="NCBI Taxonomy" id="231223"/>
    <lineage>
        <taxon>Eukaryota</taxon>
        <taxon>Metazoa</taxon>
        <taxon>Spiralia</taxon>
        <taxon>Lophotrochozoa</taxon>
        <taxon>Mollusca</taxon>
        <taxon>Gastropoda</taxon>
        <taxon>Heterobranchia</taxon>
        <taxon>Euthyneura</taxon>
        <taxon>Panpulmonata</taxon>
        <taxon>Sacoglossa</taxon>
        <taxon>Placobranchoidea</taxon>
        <taxon>Plakobranchidae</taxon>
        <taxon>Elysia</taxon>
    </lineage>
</organism>
<keyword evidence="2" id="KW-1185">Reference proteome</keyword>
<proteinExistence type="predicted"/>
<dbReference type="AlphaFoldDB" id="A0AAE0YXF3"/>
<reference evidence="1" key="1">
    <citation type="journal article" date="2023" name="G3 (Bethesda)">
        <title>A reference genome for the long-term kleptoplast-retaining sea slug Elysia crispata morphotype clarki.</title>
        <authorList>
            <person name="Eastman K.E."/>
            <person name="Pendleton A.L."/>
            <person name="Shaikh M.A."/>
            <person name="Suttiyut T."/>
            <person name="Ogas R."/>
            <person name="Tomko P."/>
            <person name="Gavelis G."/>
            <person name="Widhalm J.R."/>
            <person name="Wisecaver J.H."/>
        </authorList>
    </citation>
    <scope>NUCLEOTIDE SEQUENCE</scope>
    <source>
        <strain evidence="1">ECLA1</strain>
    </source>
</reference>
<evidence type="ECO:0000313" key="1">
    <source>
        <dbReference type="EMBL" id="KAK3758870.1"/>
    </source>
</evidence>
<dbReference type="Proteomes" id="UP001283361">
    <property type="component" value="Unassembled WGS sequence"/>
</dbReference>
<name>A0AAE0YXF3_9GAST</name>
<sequence length="77" mass="8677">MEVLSTFDSLTQHFLDNQNNVTDAPLTTARNIKQNQEVLQKELLENLAEAINGIFKSSENTSKVLTYFFASLEGNIQ</sequence>
<evidence type="ECO:0000313" key="2">
    <source>
        <dbReference type="Proteomes" id="UP001283361"/>
    </source>
</evidence>
<accession>A0AAE0YXF3</accession>